<protein>
    <recommendedName>
        <fullName evidence="4">DUF2059 domain-containing protein</fullName>
    </recommendedName>
</protein>
<organism evidence="2 3">
    <name type="scientific">Parvularcula dongshanensis</name>
    <dbReference type="NCBI Taxonomy" id="1173995"/>
    <lineage>
        <taxon>Bacteria</taxon>
        <taxon>Pseudomonadati</taxon>
        <taxon>Pseudomonadota</taxon>
        <taxon>Alphaproteobacteria</taxon>
        <taxon>Parvularculales</taxon>
        <taxon>Parvularculaceae</taxon>
        <taxon>Parvularcula</taxon>
    </lineage>
</organism>
<evidence type="ECO:0000313" key="3">
    <source>
        <dbReference type="Proteomes" id="UP000563524"/>
    </source>
</evidence>
<name>A0A840I2F5_9PROT</name>
<gene>
    <name evidence="2" type="ORF">GGQ59_001015</name>
</gene>
<evidence type="ECO:0000313" key="2">
    <source>
        <dbReference type="EMBL" id="MBB4658515.1"/>
    </source>
</evidence>
<dbReference type="Proteomes" id="UP000563524">
    <property type="component" value="Unassembled WGS sequence"/>
</dbReference>
<keyword evidence="3" id="KW-1185">Reference proteome</keyword>
<dbReference type="AlphaFoldDB" id="A0A840I2F5"/>
<proteinExistence type="predicted"/>
<keyword evidence="1" id="KW-0732">Signal</keyword>
<comment type="caution">
    <text evidence="2">The sequence shown here is derived from an EMBL/GenBank/DDBJ whole genome shotgun (WGS) entry which is preliminary data.</text>
</comment>
<feature type="chain" id="PRO_5032272810" description="DUF2059 domain-containing protein" evidence="1">
    <location>
        <begin position="23"/>
        <end position="190"/>
    </location>
</feature>
<accession>A0A840I2F5</accession>
<evidence type="ECO:0000256" key="1">
    <source>
        <dbReference type="SAM" id="SignalP"/>
    </source>
</evidence>
<reference evidence="2 3" key="1">
    <citation type="submission" date="2020-08" db="EMBL/GenBank/DDBJ databases">
        <title>Genomic Encyclopedia of Type Strains, Phase IV (KMG-IV): sequencing the most valuable type-strain genomes for metagenomic binning, comparative biology and taxonomic classification.</title>
        <authorList>
            <person name="Goeker M."/>
        </authorList>
    </citation>
    <scope>NUCLEOTIDE SEQUENCE [LARGE SCALE GENOMIC DNA]</scope>
    <source>
        <strain evidence="2 3">DSM 102850</strain>
    </source>
</reference>
<evidence type="ECO:0008006" key="4">
    <source>
        <dbReference type="Google" id="ProtNLM"/>
    </source>
</evidence>
<sequence length="190" mass="20620">MRFRHLLAAAACAAAFSSAALAQSFTGKDVESFMTLMDRVEGLRDKYPDEELQASLPDGPMGFSDLLGADGRFKIFSTMADRLGEMSSSPAARDFSSAVKESGFKSLGSFGDTADSIMMAYMALSMDEDAFEGMEELKNMDPSMLAMMPEGVRTQMAGISKLAEAVQAVPEDDLDTLRPYQDELNDKFGQ</sequence>
<dbReference type="EMBL" id="JACHOB010000001">
    <property type="protein sequence ID" value="MBB4658515.1"/>
    <property type="molecule type" value="Genomic_DNA"/>
</dbReference>
<feature type="signal peptide" evidence="1">
    <location>
        <begin position="1"/>
        <end position="22"/>
    </location>
</feature>
<dbReference type="RefSeq" id="WP_183816401.1">
    <property type="nucleotide sequence ID" value="NZ_JACHOB010000001.1"/>
</dbReference>